<sequence>MTKEELVSIFESVPSEMLQDDLESRLKVSLDEVTAKLPEGTDAEKLVALAIRATMDYNREFMFRVLCKALTKD</sequence>
<proteinExistence type="predicted"/>
<comment type="caution">
    <text evidence="1">The sequence shown here is derived from an EMBL/GenBank/DDBJ whole genome shotgun (WGS) entry which is preliminary data.</text>
</comment>
<dbReference type="AlphaFoldDB" id="G5GM14"/>
<dbReference type="Proteomes" id="UP000004129">
    <property type="component" value="Unassembled WGS sequence"/>
</dbReference>
<protein>
    <submittedName>
        <fullName evidence="1">Uncharacterized protein</fullName>
    </submittedName>
</protein>
<dbReference type="OrthoDB" id="9883376at2"/>
<organism evidence="1 2">
    <name type="scientific">Selenomonas infelix ATCC 43532</name>
    <dbReference type="NCBI Taxonomy" id="679201"/>
    <lineage>
        <taxon>Bacteria</taxon>
        <taxon>Bacillati</taxon>
        <taxon>Bacillota</taxon>
        <taxon>Negativicutes</taxon>
        <taxon>Selenomonadales</taxon>
        <taxon>Selenomonadaceae</taxon>
        <taxon>Selenomonas</taxon>
    </lineage>
</organism>
<dbReference type="HOGENOM" id="CLU_2702732_0_0_9"/>
<name>G5GM14_9FIRM</name>
<dbReference type="RefSeq" id="WP_006691746.1">
    <property type="nucleotide sequence ID" value="NZ_JH376797.1"/>
</dbReference>
<gene>
    <name evidence="1" type="ORF">HMPREF9334_00295</name>
</gene>
<reference evidence="1 2" key="1">
    <citation type="submission" date="2011-08" db="EMBL/GenBank/DDBJ databases">
        <title>The Genome Sequence of Selenomonas infelix ATCC 43532.</title>
        <authorList>
            <consortium name="The Broad Institute Genome Sequencing Platform"/>
            <person name="Earl A."/>
            <person name="Ward D."/>
            <person name="Feldgarden M."/>
            <person name="Gevers D."/>
            <person name="Izard J."/>
            <person name="Blanton J.M."/>
            <person name="Baranova O.V."/>
            <person name="Dewhirst F.E."/>
            <person name="Young S.K."/>
            <person name="Zeng Q."/>
            <person name="Gargeya S."/>
            <person name="Fitzgerald M."/>
            <person name="Haas B."/>
            <person name="Abouelleil A."/>
            <person name="Alvarado L."/>
            <person name="Arachchi H.M."/>
            <person name="Berlin A."/>
            <person name="Brown A."/>
            <person name="Chapman S.B."/>
            <person name="Chen Z."/>
            <person name="Dunbar C."/>
            <person name="Freedman E."/>
            <person name="Gearin G."/>
            <person name="Gellesch M."/>
            <person name="Goldberg J."/>
            <person name="Griggs A."/>
            <person name="Gujja S."/>
            <person name="Heiman D."/>
            <person name="Howarth C."/>
            <person name="Larson L."/>
            <person name="Lui A."/>
            <person name="MacDonald P.J.P."/>
            <person name="Montmayeur A."/>
            <person name="Murphy C."/>
            <person name="Neiman D."/>
            <person name="Pearson M."/>
            <person name="Priest M."/>
            <person name="Roberts A."/>
            <person name="Saif S."/>
            <person name="Shea T."/>
            <person name="Shenoy N."/>
            <person name="Sisk P."/>
            <person name="Stolte C."/>
            <person name="Sykes S."/>
            <person name="Wortman J."/>
            <person name="Nusbaum C."/>
            <person name="Birren B."/>
        </authorList>
    </citation>
    <scope>NUCLEOTIDE SEQUENCE [LARGE SCALE GENOMIC DNA]</scope>
    <source>
        <strain evidence="1 2">ATCC 43532</strain>
    </source>
</reference>
<keyword evidence="2" id="KW-1185">Reference proteome</keyword>
<dbReference type="PATRIC" id="fig|679201.3.peg.302"/>
<evidence type="ECO:0000313" key="2">
    <source>
        <dbReference type="Proteomes" id="UP000004129"/>
    </source>
</evidence>
<evidence type="ECO:0000313" key="1">
    <source>
        <dbReference type="EMBL" id="EHG22259.1"/>
    </source>
</evidence>
<dbReference type="EMBL" id="ACZM01000003">
    <property type="protein sequence ID" value="EHG22259.1"/>
    <property type="molecule type" value="Genomic_DNA"/>
</dbReference>
<accession>G5GM14</accession>